<dbReference type="GO" id="GO:0008236">
    <property type="term" value="F:serine-type peptidase activity"/>
    <property type="evidence" value="ECO:0007669"/>
    <property type="project" value="UniProtKB-KW"/>
</dbReference>
<dbReference type="InterPro" id="IPR001375">
    <property type="entry name" value="Peptidase_S9_cat"/>
</dbReference>
<dbReference type="SUPFAM" id="SSF82171">
    <property type="entry name" value="DPP6 N-terminal domain-like"/>
    <property type="match status" value="1"/>
</dbReference>
<feature type="domain" description="Peptidase S9 prolyl oligopeptidase catalytic" evidence="14">
    <location>
        <begin position="581"/>
        <end position="772"/>
    </location>
</feature>
<comment type="similarity">
    <text evidence="2">Belongs to the peptidase S9B family. DPPIV subfamily.</text>
</comment>
<dbReference type="Gene3D" id="3.40.50.1820">
    <property type="entry name" value="alpha/beta hydrolase"/>
    <property type="match status" value="1"/>
</dbReference>
<evidence type="ECO:0000256" key="3">
    <source>
        <dbReference type="ARBA" id="ARBA00022438"/>
    </source>
</evidence>
<evidence type="ECO:0000256" key="10">
    <source>
        <dbReference type="ARBA" id="ARBA00023136"/>
    </source>
</evidence>
<dbReference type="PANTHER" id="PTHR11731:SF200">
    <property type="entry name" value="DIPEPTIDYL PEPTIDASE 10, ISOFORM B"/>
    <property type="match status" value="1"/>
</dbReference>
<dbReference type="Pfam" id="PF00326">
    <property type="entry name" value="Peptidase_S9"/>
    <property type="match status" value="1"/>
</dbReference>
<dbReference type="InterPro" id="IPR002469">
    <property type="entry name" value="Peptidase_S9B_N"/>
</dbReference>
<feature type="domain" description="Dipeptidylpeptidase IV N-terminal" evidence="15">
    <location>
        <begin position="106"/>
        <end position="474"/>
    </location>
</feature>
<keyword evidence="11" id="KW-0325">Glycoprotein</keyword>
<evidence type="ECO:0000256" key="4">
    <source>
        <dbReference type="ARBA" id="ARBA00022670"/>
    </source>
</evidence>
<keyword evidence="3" id="KW-0031">Aminopeptidase</keyword>
<organism evidence="18">
    <name type="scientific">Enterobius vermicularis</name>
    <name type="common">Human pinworm</name>
    <dbReference type="NCBI Taxonomy" id="51028"/>
    <lineage>
        <taxon>Eukaryota</taxon>
        <taxon>Metazoa</taxon>
        <taxon>Ecdysozoa</taxon>
        <taxon>Nematoda</taxon>
        <taxon>Chromadorea</taxon>
        <taxon>Rhabditida</taxon>
        <taxon>Spirurina</taxon>
        <taxon>Oxyuridomorpha</taxon>
        <taxon>Oxyuroidea</taxon>
        <taxon>Oxyuridae</taxon>
        <taxon>Enterobius</taxon>
    </lineage>
</organism>
<evidence type="ECO:0000256" key="2">
    <source>
        <dbReference type="ARBA" id="ARBA00010036"/>
    </source>
</evidence>
<comment type="subcellular location">
    <subcellularLocation>
        <location evidence="12">Endomembrane system</location>
        <topology evidence="12">Single-pass membrane protein</topology>
    </subcellularLocation>
    <subcellularLocation>
        <location evidence="1">Membrane</location>
        <topology evidence="1">Single-pass type II membrane protein</topology>
    </subcellularLocation>
</comment>
<evidence type="ECO:0000313" key="16">
    <source>
        <dbReference type="EMBL" id="VDD92007.1"/>
    </source>
</evidence>
<evidence type="ECO:0000256" key="5">
    <source>
        <dbReference type="ARBA" id="ARBA00022692"/>
    </source>
</evidence>
<dbReference type="FunFam" id="3.40.50.1820:FF:000003">
    <property type="entry name" value="Dipeptidyl peptidase 4"/>
    <property type="match status" value="1"/>
</dbReference>
<keyword evidence="9" id="KW-1133">Transmembrane helix</keyword>
<sequence length="772" mass="88867">MINIAEYQNIPQQATILVTNGLNGAKTPLTTSDILSTNLVSNVEAVEWLSGGRLLIKADQNYTIIDTTKPDFPSTIFDGDGILTKYGRTVAWSFSHDSQYIAMGFEERKLERYRHSQFMEYKIARLGPKKYDEGVKLIGNVGLNSSGSDLLELFRWNPKSNSYAFVFENDVYYCEYPESQVMHQITKDRNRFVYNGISDWIYEEEILSSSSTLWWSRSGNYLAFLSIDDRNVTQIEYSIYDKRQYPFTNRIPYPKTGAKNLPKISLSIFDRINKQTKKMFIDLRNSSYATYLFSASWGKIRGNEVLVASFANRFQNYVSITICTFESGKCVLNYDQPFNIRDRQLWAEPEDFRINFFANDSYFVTLPHLASNGEIYNHIARITVPVNLSYGRAVFLPMGDYDVINIRAYNPKEEKISTTIAEASICYIVFAAANESVKDRCVTCDAFRDCTYQELKFAEDADKFVIICRGPGIQRLFLTSVSSNLTIRSSARRHFLQFIDKELGNYEKLKEKYDSKLLPRTHFENIQLKSGFVASVKMILPYELDLDAVDHKYPSIVSVYGGPGSRKVVEEYSVNSIDTLLGTKYVVVFIDARGSGLRGWTYKEQLLGRLGTVEVDDQTETIRLLTEKHRFLDPHRIGIWGWSYGGFAAALAIQRDEKKTFNCAASVAPVTNFNFYDATYTERYMGNASTLAYDRTDLMRNVTKFKNVQYLIIHGTADDNVHFQNTLQFIRTLEEQNIHFQLMVYPDGTHGLLWARFHLYTLLTEFFKKCFQ</sequence>
<dbReference type="InterPro" id="IPR029058">
    <property type="entry name" value="AB_hydrolase_fold"/>
</dbReference>
<evidence type="ECO:0000259" key="15">
    <source>
        <dbReference type="Pfam" id="PF00930"/>
    </source>
</evidence>
<protein>
    <submittedName>
        <fullName evidence="18">Dipeptidyl peptidase 4</fullName>
    </submittedName>
</protein>
<evidence type="ECO:0000256" key="13">
    <source>
        <dbReference type="ARBA" id="ARBA00058505"/>
    </source>
</evidence>
<dbReference type="Proteomes" id="UP000274131">
    <property type="component" value="Unassembled WGS sequence"/>
</dbReference>
<evidence type="ECO:0000256" key="12">
    <source>
        <dbReference type="ARBA" id="ARBA00037847"/>
    </source>
</evidence>
<evidence type="ECO:0000313" key="17">
    <source>
        <dbReference type="Proteomes" id="UP000274131"/>
    </source>
</evidence>
<dbReference type="PANTHER" id="PTHR11731">
    <property type="entry name" value="PROTEASE FAMILY S9B,C DIPEPTIDYL-PEPTIDASE IV-RELATED"/>
    <property type="match status" value="1"/>
</dbReference>
<reference evidence="16 17" key="2">
    <citation type="submission" date="2018-10" db="EMBL/GenBank/DDBJ databases">
        <authorList>
            <consortium name="Pathogen Informatics"/>
        </authorList>
    </citation>
    <scope>NUCLEOTIDE SEQUENCE [LARGE SCALE GENOMIC DNA]</scope>
</reference>
<keyword evidence="5" id="KW-0812">Transmembrane</keyword>
<evidence type="ECO:0000256" key="9">
    <source>
        <dbReference type="ARBA" id="ARBA00022989"/>
    </source>
</evidence>
<keyword evidence="6" id="KW-0378">Hydrolase</keyword>
<evidence type="ECO:0000313" key="18">
    <source>
        <dbReference type="WBParaSite" id="EVEC_0000723701-mRNA-1"/>
    </source>
</evidence>
<reference evidence="18" key="1">
    <citation type="submission" date="2017-02" db="UniProtKB">
        <authorList>
            <consortium name="WormBaseParasite"/>
        </authorList>
    </citation>
    <scope>IDENTIFICATION</scope>
</reference>
<keyword evidence="17" id="KW-1185">Reference proteome</keyword>
<accession>A0A0N4V9W0</accession>
<dbReference type="GO" id="GO:0004177">
    <property type="term" value="F:aminopeptidase activity"/>
    <property type="evidence" value="ECO:0007669"/>
    <property type="project" value="UniProtKB-KW"/>
</dbReference>
<dbReference type="Gene3D" id="2.140.10.30">
    <property type="entry name" value="Dipeptidylpeptidase IV, N-terminal domain"/>
    <property type="match status" value="1"/>
</dbReference>
<dbReference type="STRING" id="51028.A0A0N4V9W0"/>
<keyword evidence="8" id="KW-0735">Signal-anchor</keyword>
<name>A0A0N4V9W0_ENTVE</name>
<evidence type="ECO:0000256" key="1">
    <source>
        <dbReference type="ARBA" id="ARBA00004606"/>
    </source>
</evidence>
<evidence type="ECO:0000259" key="14">
    <source>
        <dbReference type="Pfam" id="PF00326"/>
    </source>
</evidence>
<keyword evidence="4" id="KW-0645">Protease</keyword>
<dbReference type="GO" id="GO:0006508">
    <property type="term" value="P:proteolysis"/>
    <property type="evidence" value="ECO:0007669"/>
    <property type="project" value="UniProtKB-KW"/>
</dbReference>
<dbReference type="AlphaFoldDB" id="A0A0N4V9W0"/>
<gene>
    <name evidence="16" type="ORF">EVEC_LOCUS6758</name>
</gene>
<dbReference type="WBParaSite" id="EVEC_0000723701-mRNA-1">
    <property type="protein sequence ID" value="EVEC_0000723701-mRNA-1"/>
    <property type="gene ID" value="EVEC_0000723701"/>
</dbReference>
<dbReference type="EMBL" id="UXUI01008640">
    <property type="protein sequence ID" value="VDD92007.1"/>
    <property type="molecule type" value="Genomic_DNA"/>
</dbReference>
<dbReference type="SUPFAM" id="SSF53474">
    <property type="entry name" value="alpha/beta-Hydrolases"/>
    <property type="match status" value="1"/>
</dbReference>
<dbReference type="InterPro" id="IPR050278">
    <property type="entry name" value="Serine_Prot_S9B/DPPIV"/>
</dbReference>
<dbReference type="GO" id="GO:0012505">
    <property type="term" value="C:endomembrane system"/>
    <property type="evidence" value="ECO:0007669"/>
    <property type="project" value="UniProtKB-SubCell"/>
</dbReference>
<dbReference type="Pfam" id="PF00930">
    <property type="entry name" value="DPPIV_N"/>
    <property type="match status" value="1"/>
</dbReference>
<keyword evidence="10" id="KW-0472">Membrane</keyword>
<keyword evidence="7" id="KW-0720">Serine protease</keyword>
<proteinExistence type="inferred from homology"/>
<evidence type="ECO:0000256" key="7">
    <source>
        <dbReference type="ARBA" id="ARBA00022825"/>
    </source>
</evidence>
<dbReference type="GO" id="GO:0005886">
    <property type="term" value="C:plasma membrane"/>
    <property type="evidence" value="ECO:0007669"/>
    <property type="project" value="TreeGrafter"/>
</dbReference>
<dbReference type="GO" id="GO:0008239">
    <property type="term" value="F:dipeptidyl-peptidase activity"/>
    <property type="evidence" value="ECO:0007669"/>
    <property type="project" value="TreeGrafter"/>
</dbReference>
<evidence type="ECO:0000256" key="8">
    <source>
        <dbReference type="ARBA" id="ARBA00022968"/>
    </source>
</evidence>
<dbReference type="OrthoDB" id="16520at2759"/>
<comment type="function">
    <text evidence="13">Removes N-terminal dipeptides sequentially from polypeptides. Essential for control of distal tip cell migration.</text>
</comment>
<evidence type="ECO:0000256" key="11">
    <source>
        <dbReference type="ARBA" id="ARBA00023180"/>
    </source>
</evidence>
<evidence type="ECO:0000256" key="6">
    <source>
        <dbReference type="ARBA" id="ARBA00022801"/>
    </source>
</evidence>